<gene>
    <name evidence="1" type="ORF">Gferi_08735</name>
</gene>
<dbReference type="Pfam" id="PF06089">
    <property type="entry name" value="Asparaginase_II"/>
    <property type="match status" value="1"/>
</dbReference>
<sequence length="346" mass="38064">MKVSVVAKVYRGSLVDLTHIGHIAVVDHTGKILYHYGNPDRITFARSSAKPMQAVPVLESGAADAYGITEREIALFCASHSGESFHVAGVQSILSKAGLTDEVLQCGTHPPIAEYAAAQLKLEGLEAKTVHCNCSGKHAGMLIAAKYLQEDLNTYYQENHPVQKRVMKTISEICEYDEERIVTAVDGCGVPVHALPLFKFAQGFARLSKPDLFDDRRSKVIRRITEAMTSYPEMVGGTNRICTDLMKICGDRLFAKAGAGAYYAIGLKDKGIGITFKIEDGGSGILNAVILETLRQLDLIKKEELNLLEKYYVVKNRNHKGEIVGETKIEFELIKNFPEAPHTIVI</sequence>
<name>A0A1D8GFH5_9FIRM</name>
<dbReference type="Proteomes" id="UP000095743">
    <property type="component" value="Chromosome"/>
</dbReference>
<dbReference type="STRING" id="1424294.Gferi_08735"/>
<evidence type="ECO:0000313" key="1">
    <source>
        <dbReference type="EMBL" id="AOT69656.1"/>
    </source>
</evidence>
<evidence type="ECO:0008006" key="3">
    <source>
        <dbReference type="Google" id="ProtNLM"/>
    </source>
</evidence>
<keyword evidence="2" id="KW-1185">Reference proteome</keyword>
<dbReference type="KEGG" id="gfe:Gferi_08735"/>
<protein>
    <recommendedName>
        <fullName evidence="3">L-asparaginase</fullName>
    </recommendedName>
</protein>
<proteinExistence type="predicted"/>
<evidence type="ECO:0000313" key="2">
    <source>
        <dbReference type="Proteomes" id="UP000095743"/>
    </source>
</evidence>
<dbReference type="PANTHER" id="PTHR42110:SF1">
    <property type="entry name" value="L-ASPARAGINASE, PUTATIVE (AFU_ORTHOLOGUE AFUA_3G11890)-RELATED"/>
    <property type="match status" value="1"/>
</dbReference>
<dbReference type="InterPro" id="IPR010349">
    <property type="entry name" value="Asparaginase_II"/>
</dbReference>
<dbReference type="AlphaFoldDB" id="A0A1D8GFH5"/>
<organism evidence="1 2">
    <name type="scientific">Geosporobacter ferrireducens</name>
    <dbReference type="NCBI Taxonomy" id="1424294"/>
    <lineage>
        <taxon>Bacteria</taxon>
        <taxon>Bacillati</taxon>
        <taxon>Bacillota</taxon>
        <taxon>Clostridia</taxon>
        <taxon>Peptostreptococcales</taxon>
        <taxon>Thermotaleaceae</taxon>
        <taxon>Geosporobacter</taxon>
    </lineage>
</organism>
<dbReference type="EMBL" id="CP017269">
    <property type="protein sequence ID" value="AOT69656.1"/>
    <property type="molecule type" value="Genomic_DNA"/>
</dbReference>
<dbReference type="OrthoDB" id="9770793at2"/>
<accession>A0A1D8GFH5</accession>
<reference evidence="1 2" key="1">
    <citation type="submission" date="2016-09" db="EMBL/GenBank/DDBJ databases">
        <title>Genomic analysis reveals versatility of anaerobic energy metabolism of Geosporobacter ferrireducens IRF9 of phylum Firmicutes.</title>
        <authorList>
            <person name="Kim S.-J."/>
        </authorList>
    </citation>
    <scope>NUCLEOTIDE SEQUENCE [LARGE SCALE GENOMIC DNA]</scope>
    <source>
        <strain evidence="1 2">IRF9</strain>
    </source>
</reference>
<dbReference type="PANTHER" id="PTHR42110">
    <property type="entry name" value="L-ASPARAGINASE, PUTATIVE (AFU_ORTHOLOGUE AFUA_3G11890)-RELATED"/>
    <property type="match status" value="1"/>
</dbReference>